<dbReference type="RefSeq" id="WP_107966460.1">
    <property type="nucleotide sequence ID" value="NZ_NWBU01000004.1"/>
</dbReference>
<dbReference type="AlphaFoldDB" id="A0A2T5G252"/>
<dbReference type="Proteomes" id="UP000244162">
    <property type="component" value="Unassembled WGS sequence"/>
</dbReference>
<dbReference type="Pfam" id="PF03929">
    <property type="entry name" value="PepSY_TM"/>
    <property type="match status" value="1"/>
</dbReference>
<feature type="transmembrane region" description="Helical" evidence="1">
    <location>
        <begin position="330"/>
        <end position="352"/>
    </location>
</feature>
<dbReference type="InterPro" id="IPR005625">
    <property type="entry name" value="PepSY-ass_TM"/>
</dbReference>
<evidence type="ECO:0000313" key="2">
    <source>
        <dbReference type="EMBL" id="PTQ13227.1"/>
    </source>
</evidence>
<sequence length="357" mass="38660">MARRHWLLVHRWTALALGLHWLLLALTGFLLVFHREIETTWIGAGSPVAGPVRVGPAIAAAQEALPGRVTRVVVQDMPVRALRVFVNVRDVPHVVTVDAESSRILSATPLDGGASRTGIIRFIYVLHQQLLLGHNGELLVGASGLFLLLTALIGVWLGWPRRGQWKRTLWPRVAGKPWQKLYVLHRSAGLIVAVTLTLSAMTGAGMVWSKQLRQWLGAAGLAQPASSTVRSDAPVRLSPDGAVARALLAYPQAHFVRLDLPAPGAANFVVQMRQPGELRATFGTTAVSVDGRDGNVLWQRDARQAAWGDTVLDALFAVHNGEWLGVPGRILAALVGLLLLVTAGFGLGIWLLRPARR</sequence>
<keyword evidence="1" id="KW-0812">Transmembrane</keyword>
<feature type="transmembrane region" description="Helical" evidence="1">
    <location>
        <begin position="12"/>
        <end position="33"/>
    </location>
</feature>
<feature type="transmembrane region" description="Helical" evidence="1">
    <location>
        <begin position="188"/>
        <end position="208"/>
    </location>
</feature>
<comment type="caution">
    <text evidence="2">The sequence shown here is derived from an EMBL/GenBank/DDBJ whole genome shotgun (WGS) entry which is preliminary data.</text>
</comment>
<dbReference type="EMBL" id="NWBU01000004">
    <property type="protein sequence ID" value="PTQ13227.1"/>
    <property type="molecule type" value="Genomic_DNA"/>
</dbReference>
<proteinExistence type="predicted"/>
<keyword evidence="1" id="KW-1133">Transmembrane helix</keyword>
<evidence type="ECO:0008006" key="4">
    <source>
        <dbReference type="Google" id="ProtNLM"/>
    </source>
</evidence>
<keyword evidence="1" id="KW-0472">Membrane</keyword>
<dbReference type="PANTHER" id="PTHR34219">
    <property type="entry name" value="IRON-REGULATED INNER MEMBRANE PROTEIN-RELATED"/>
    <property type="match status" value="1"/>
</dbReference>
<name>A0A2T5G252_9SPHN</name>
<feature type="transmembrane region" description="Helical" evidence="1">
    <location>
        <begin position="138"/>
        <end position="159"/>
    </location>
</feature>
<evidence type="ECO:0000313" key="3">
    <source>
        <dbReference type="Proteomes" id="UP000244162"/>
    </source>
</evidence>
<dbReference type="PANTHER" id="PTHR34219:SF3">
    <property type="entry name" value="BLL7967 PROTEIN"/>
    <property type="match status" value="1"/>
</dbReference>
<protein>
    <recommendedName>
        <fullName evidence="4">Peptidase</fullName>
    </recommendedName>
</protein>
<organism evidence="2 3">
    <name type="scientific">Sphingomonas oleivorans</name>
    <dbReference type="NCBI Taxonomy" id="1735121"/>
    <lineage>
        <taxon>Bacteria</taxon>
        <taxon>Pseudomonadati</taxon>
        <taxon>Pseudomonadota</taxon>
        <taxon>Alphaproteobacteria</taxon>
        <taxon>Sphingomonadales</taxon>
        <taxon>Sphingomonadaceae</taxon>
        <taxon>Sphingomonas</taxon>
    </lineage>
</organism>
<gene>
    <name evidence="2" type="ORF">CLG96_03655</name>
</gene>
<dbReference type="OrthoDB" id="7626573at2"/>
<evidence type="ECO:0000256" key="1">
    <source>
        <dbReference type="SAM" id="Phobius"/>
    </source>
</evidence>
<keyword evidence="3" id="KW-1185">Reference proteome</keyword>
<accession>A0A2T5G252</accession>
<reference evidence="2 3" key="1">
    <citation type="submission" date="2017-09" db="EMBL/GenBank/DDBJ databases">
        <title>Sphingomonas panjinensis sp.nov., isolated from oil-contaminated soil.</title>
        <authorList>
            <person name="Wang L."/>
            <person name="Chen L."/>
        </authorList>
    </citation>
    <scope>NUCLEOTIDE SEQUENCE [LARGE SCALE GENOMIC DNA]</scope>
    <source>
        <strain evidence="2 3">FW-11</strain>
    </source>
</reference>